<keyword evidence="2" id="KW-0813">Transport</keyword>
<keyword evidence="5" id="KW-0677">Repeat</keyword>
<dbReference type="SUPFAM" id="SSF50978">
    <property type="entry name" value="WD40 repeat-like"/>
    <property type="match status" value="1"/>
</dbReference>
<dbReference type="GO" id="GO:0005789">
    <property type="term" value="C:endoplasmic reticulum membrane"/>
    <property type="evidence" value="ECO:0007669"/>
    <property type="project" value="UniProtKB-SubCell"/>
</dbReference>
<keyword evidence="7" id="KW-0931">ER-Golgi transport</keyword>
<keyword evidence="10 12" id="KW-0472">Membrane</keyword>
<evidence type="ECO:0000256" key="9">
    <source>
        <dbReference type="ARBA" id="ARBA00022989"/>
    </source>
</evidence>
<organism evidence="13 14">
    <name type="scientific">Hypothenemus hampei</name>
    <name type="common">Coffee berry borer</name>
    <dbReference type="NCBI Taxonomy" id="57062"/>
    <lineage>
        <taxon>Eukaryota</taxon>
        <taxon>Metazoa</taxon>
        <taxon>Ecdysozoa</taxon>
        <taxon>Arthropoda</taxon>
        <taxon>Hexapoda</taxon>
        <taxon>Insecta</taxon>
        <taxon>Pterygota</taxon>
        <taxon>Neoptera</taxon>
        <taxon>Endopterygota</taxon>
        <taxon>Coleoptera</taxon>
        <taxon>Polyphaga</taxon>
        <taxon>Cucujiformia</taxon>
        <taxon>Curculionidae</taxon>
        <taxon>Scolytinae</taxon>
        <taxon>Hypothenemus</taxon>
    </lineage>
</organism>
<keyword evidence="3 11" id="KW-0853">WD repeat</keyword>
<evidence type="ECO:0008006" key="15">
    <source>
        <dbReference type="Google" id="ProtNLM"/>
    </source>
</evidence>
<dbReference type="Gene3D" id="2.130.10.10">
    <property type="entry name" value="YVTN repeat-like/Quinoprotein amine dehydrogenase"/>
    <property type="match status" value="1"/>
</dbReference>
<protein>
    <recommendedName>
        <fullName evidence="15">Prolactin regulatory element-binding protein</fullName>
    </recommendedName>
</protein>
<dbReference type="GO" id="GO:0015031">
    <property type="term" value="P:protein transport"/>
    <property type="evidence" value="ECO:0007669"/>
    <property type="project" value="UniProtKB-KW"/>
</dbReference>
<evidence type="ECO:0000256" key="7">
    <source>
        <dbReference type="ARBA" id="ARBA00022892"/>
    </source>
</evidence>
<evidence type="ECO:0000256" key="8">
    <source>
        <dbReference type="ARBA" id="ARBA00022927"/>
    </source>
</evidence>
<dbReference type="InterPro" id="IPR001680">
    <property type="entry name" value="WD40_rpt"/>
</dbReference>
<evidence type="ECO:0000313" key="14">
    <source>
        <dbReference type="Proteomes" id="UP001566132"/>
    </source>
</evidence>
<evidence type="ECO:0000256" key="5">
    <source>
        <dbReference type="ARBA" id="ARBA00022737"/>
    </source>
</evidence>
<keyword evidence="6" id="KW-0256">Endoplasmic reticulum</keyword>
<gene>
    <name evidence="13" type="ORF">ABEB36_002735</name>
</gene>
<accession>A0ABD1F765</accession>
<dbReference type="Proteomes" id="UP001566132">
    <property type="component" value="Unassembled WGS sequence"/>
</dbReference>
<evidence type="ECO:0000256" key="11">
    <source>
        <dbReference type="PROSITE-ProRule" id="PRU00221"/>
    </source>
</evidence>
<feature type="repeat" description="WD" evidence="11">
    <location>
        <begin position="206"/>
        <end position="247"/>
    </location>
</feature>
<keyword evidence="9 12" id="KW-1133">Transmembrane helix</keyword>
<sequence>MKMAPYRRNKDDILARINFPLFSLQMLTNRHVLVAGGGGSSKTGVDNGFEIFELSHDGKKFYVEEVTRHETGPNVVMNCVVSSSPNGRHTYLAAGQESHCQLYSVNSYFISSQKNGITETVEDKSELWRRKSVTKVTSDNNNKENVTKRLKFELKPVDSVQTDFNGSEPLCRVVRVHPSGTLMATGGTDGDIRMWKFPTLEPIAKLKAHSKEIDDLDFSKYGNYFISIAKDGLAVLWDSIKGTEIRRLTWNQPQGSKYLYKRCRFGVVDGEHKCALYMLANPTGQAKKQMSYLQQWYPEEGIIKRCADFDESLSALAVRDDGRFIAVGTMFSGSVSIFIAFSLQKVLNISNAHSMFVTGLEFLPVVDQQNYTVNSVAEAAVLSISVDNQVCIHTLPYRKSIPLWLAILIMIFTMFMTFLFCSYIGL</sequence>
<feature type="transmembrane region" description="Helical" evidence="12">
    <location>
        <begin position="403"/>
        <end position="425"/>
    </location>
</feature>
<dbReference type="Pfam" id="PF00400">
    <property type="entry name" value="WD40"/>
    <property type="match status" value="2"/>
</dbReference>
<comment type="caution">
    <text evidence="13">The sequence shown here is derived from an EMBL/GenBank/DDBJ whole genome shotgun (WGS) entry which is preliminary data.</text>
</comment>
<evidence type="ECO:0000256" key="12">
    <source>
        <dbReference type="SAM" id="Phobius"/>
    </source>
</evidence>
<dbReference type="PANTHER" id="PTHR23284">
    <property type="entry name" value="PROLACTIN REGULATORY ELEMENT BINDING PROTEIN"/>
    <property type="match status" value="1"/>
</dbReference>
<evidence type="ECO:0000256" key="4">
    <source>
        <dbReference type="ARBA" id="ARBA00022692"/>
    </source>
</evidence>
<dbReference type="PROSITE" id="PS50082">
    <property type="entry name" value="WD_REPEATS_2"/>
    <property type="match status" value="2"/>
</dbReference>
<dbReference type="SMART" id="SM00320">
    <property type="entry name" value="WD40"/>
    <property type="match status" value="4"/>
</dbReference>
<dbReference type="PROSITE" id="PS50294">
    <property type="entry name" value="WD_REPEATS_REGION"/>
    <property type="match status" value="1"/>
</dbReference>
<dbReference type="EMBL" id="JBDJPC010000002">
    <property type="protein sequence ID" value="KAL1513313.1"/>
    <property type="molecule type" value="Genomic_DNA"/>
</dbReference>
<dbReference type="InterPro" id="IPR045260">
    <property type="entry name" value="Sec12-like"/>
</dbReference>
<reference evidence="13 14" key="1">
    <citation type="submission" date="2024-05" db="EMBL/GenBank/DDBJ databases">
        <title>Genetic variation in Jamaican populations of the coffee berry borer (Hypothenemus hampei).</title>
        <authorList>
            <person name="Errbii M."/>
            <person name="Myrie A."/>
        </authorList>
    </citation>
    <scope>NUCLEOTIDE SEQUENCE [LARGE SCALE GENOMIC DNA]</scope>
    <source>
        <strain evidence="13">JA-Hopewell-2020-01-JO</strain>
        <tissue evidence="13">Whole body</tissue>
    </source>
</reference>
<dbReference type="InterPro" id="IPR036322">
    <property type="entry name" value="WD40_repeat_dom_sf"/>
</dbReference>
<evidence type="ECO:0000256" key="3">
    <source>
        <dbReference type="ARBA" id="ARBA00022574"/>
    </source>
</evidence>
<comment type="subcellular location">
    <subcellularLocation>
        <location evidence="1">Endoplasmic reticulum membrane</location>
        <topology evidence="1">Single-pass membrane protein</topology>
    </subcellularLocation>
</comment>
<proteinExistence type="predicted"/>
<evidence type="ECO:0000256" key="10">
    <source>
        <dbReference type="ARBA" id="ARBA00023136"/>
    </source>
</evidence>
<keyword evidence="4 12" id="KW-0812">Transmembrane</keyword>
<feature type="repeat" description="WD" evidence="11">
    <location>
        <begin position="164"/>
        <end position="205"/>
    </location>
</feature>
<evidence type="ECO:0000256" key="1">
    <source>
        <dbReference type="ARBA" id="ARBA00004389"/>
    </source>
</evidence>
<dbReference type="AlphaFoldDB" id="A0ABD1F765"/>
<feature type="transmembrane region" description="Helical" evidence="12">
    <location>
        <begin position="324"/>
        <end position="343"/>
    </location>
</feature>
<dbReference type="GO" id="GO:0016192">
    <property type="term" value="P:vesicle-mediated transport"/>
    <property type="evidence" value="ECO:0007669"/>
    <property type="project" value="UniProtKB-KW"/>
</dbReference>
<name>A0ABD1F765_HYPHA</name>
<evidence type="ECO:0000313" key="13">
    <source>
        <dbReference type="EMBL" id="KAL1513313.1"/>
    </source>
</evidence>
<dbReference type="PANTHER" id="PTHR23284:SF0">
    <property type="entry name" value="PROLACTIN REGULATORY ELEMENT-BINDING PROTEIN"/>
    <property type="match status" value="1"/>
</dbReference>
<keyword evidence="8" id="KW-0653">Protein transport</keyword>
<keyword evidence="14" id="KW-1185">Reference proteome</keyword>
<dbReference type="InterPro" id="IPR015943">
    <property type="entry name" value="WD40/YVTN_repeat-like_dom_sf"/>
</dbReference>
<evidence type="ECO:0000256" key="6">
    <source>
        <dbReference type="ARBA" id="ARBA00022824"/>
    </source>
</evidence>
<evidence type="ECO:0000256" key="2">
    <source>
        <dbReference type="ARBA" id="ARBA00022448"/>
    </source>
</evidence>